<dbReference type="GO" id="GO:0000146">
    <property type="term" value="F:microfilament motor activity"/>
    <property type="evidence" value="ECO:0007669"/>
    <property type="project" value="TreeGrafter"/>
</dbReference>
<comment type="caution">
    <text evidence="3">The sequence shown here is derived from an EMBL/GenBank/DDBJ whole genome shotgun (WGS) entry which is preliminary data.</text>
</comment>
<organism evidence="3 4">
    <name type="scientific">Symbiodinium natans</name>
    <dbReference type="NCBI Taxonomy" id="878477"/>
    <lineage>
        <taxon>Eukaryota</taxon>
        <taxon>Sar</taxon>
        <taxon>Alveolata</taxon>
        <taxon>Dinophyceae</taxon>
        <taxon>Suessiales</taxon>
        <taxon>Symbiodiniaceae</taxon>
        <taxon>Symbiodinium</taxon>
    </lineage>
</organism>
<dbReference type="EMBL" id="CAJNDS010002153">
    <property type="protein sequence ID" value="CAE7353602.1"/>
    <property type="molecule type" value="Genomic_DNA"/>
</dbReference>
<dbReference type="GO" id="GO:0032982">
    <property type="term" value="C:myosin filament"/>
    <property type="evidence" value="ECO:0007669"/>
    <property type="project" value="TreeGrafter"/>
</dbReference>
<gene>
    <name evidence="3" type="ORF">SNAT2548_LOCUS18707</name>
</gene>
<dbReference type="GO" id="GO:0016460">
    <property type="term" value="C:myosin II complex"/>
    <property type="evidence" value="ECO:0007669"/>
    <property type="project" value="TreeGrafter"/>
</dbReference>
<keyword evidence="4" id="KW-1185">Reference proteome</keyword>
<dbReference type="AlphaFoldDB" id="A0A812PRU1"/>
<feature type="compositionally biased region" description="Basic and acidic residues" evidence="2">
    <location>
        <begin position="329"/>
        <end position="340"/>
    </location>
</feature>
<dbReference type="GO" id="GO:0051015">
    <property type="term" value="F:actin filament binding"/>
    <property type="evidence" value="ECO:0007669"/>
    <property type="project" value="TreeGrafter"/>
</dbReference>
<feature type="coiled-coil region" evidence="1">
    <location>
        <begin position="52"/>
        <end position="99"/>
    </location>
</feature>
<sequence length="1031" mass="112507">MLLVREAYLSAPVATPGLAAIGEQREGWSALRNCFFSKTCLAMLLQIWKSVLDRLAAELHKQDNQRAKQRELELKQKLRQDLDRQMADEKLKQERAKAEEERYLQIQEEHSKIRAMELEARASARLRKIEATQKDRDGQLALIRSQREEEKQRQQAERQELMDCLSRDMMRDRQDAEDRLKARRDQVHKAFAETAEASKLRKAKADQLALHEQQQVEAYERLRAEREEKRREAAEKEAAQRKEIEKNAGVRAMAMQKMADDTELKAAAERAAKELAAEQQEQASRKKLEDMKCQTQEYLLQQMKEKQLKKAAEAEKARQLASAQAAEAKQLEAQEQERLDRKKKMVRDHRKDLERQIAARARHVPQAGDAEPNVDLCNFHQALCVEKLYWAKRGNGTVQETMSDCELRLNKQLLEKAPCLPVTLALHLASTRSPHFFDAFSLGESTYDEASAYTNAGDDLGLVGYTETDSVPTQSQVFAETPSAGPKEAWQTFWPGSASVPANRIGPKPSWQYSNTEFMQPYTTSGDGVPRKGLKAARWFDNSVLQYNGMGQPQLPPFGIGARLAETSAGSTSWVQRAVNTTLLCKEAGCTATSKLQVFDPQQEEAQLCRLTIEVHPTDYDNLWSKEFVRIWKINEHLATAKCDPHAMGCNASAWRPLVPCLQDLNVDKLLAETGSLLIEGSINKMVDECPYHGYLLNGVAVVTCMARKKVAASGLAAPHAAHGGAPSDARLTASDLSTAELQRSLLAAGGVGALEAAGLGLGPGSGLGGQGGLAGAGLGGPGGSGQGANGAGLWRGIRFQHLPGSATDADALGAAGGGAVLGSGNGTGGLSDDEIKALLRDGTAELDEAALTAAGMNASEIAALRAKVQARFLADGLAPGSVLTHSKSMQCCEPGCAVRSEIIVDPTFLRAGATCLMNFTVVQTDFDEAVGNDVERIEFIYLEGAGNISQDVKPGRNPCTEEYSTGKPVPMEDRVFTVIQNRNVTAAMLAPPMGMLVVDSKISPQVDDCSSNGVLFDSQVTVSCKLPEKS</sequence>
<dbReference type="OrthoDB" id="428636at2759"/>
<name>A0A812PRU1_9DINO</name>
<evidence type="ECO:0000313" key="4">
    <source>
        <dbReference type="Proteomes" id="UP000604046"/>
    </source>
</evidence>
<dbReference type="PANTHER" id="PTHR45615:SF40">
    <property type="entry name" value="MYOSIN HEAVY CHAIN, NON-MUSCLE"/>
    <property type="match status" value="1"/>
</dbReference>
<feature type="region of interest" description="Disordered" evidence="2">
    <location>
        <begin position="328"/>
        <end position="347"/>
    </location>
</feature>
<accession>A0A812PRU1</accession>
<dbReference type="GO" id="GO:0005737">
    <property type="term" value="C:cytoplasm"/>
    <property type="evidence" value="ECO:0007669"/>
    <property type="project" value="TreeGrafter"/>
</dbReference>
<proteinExistence type="predicted"/>
<dbReference type="PANTHER" id="PTHR45615">
    <property type="entry name" value="MYOSIN HEAVY CHAIN, NON-MUSCLE"/>
    <property type="match status" value="1"/>
</dbReference>
<keyword evidence="1" id="KW-0175">Coiled coil</keyword>
<evidence type="ECO:0000256" key="1">
    <source>
        <dbReference type="SAM" id="Coils"/>
    </source>
</evidence>
<dbReference type="Proteomes" id="UP000604046">
    <property type="component" value="Unassembled WGS sequence"/>
</dbReference>
<protein>
    <submittedName>
        <fullName evidence="3">Uncharacterized protein</fullName>
    </submittedName>
</protein>
<evidence type="ECO:0000313" key="3">
    <source>
        <dbReference type="EMBL" id="CAE7353602.1"/>
    </source>
</evidence>
<evidence type="ECO:0000256" key="2">
    <source>
        <dbReference type="SAM" id="MobiDB-lite"/>
    </source>
</evidence>
<reference evidence="3" key="1">
    <citation type="submission" date="2021-02" db="EMBL/GenBank/DDBJ databases">
        <authorList>
            <person name="Dougan E. K."/>
            <person name="Rhodes N."/>
            <person name="Thang M."/>
            <person name="Chan C."/>
        </authorList>
    </citation>
    <scope>NUCLEOTIDE SEQUENCE</scope>
</reference>